<dbReference type="EMBL" id="LQZB01000003">
    <property type="protein sequence ID" value="KXU06715.1"/>
    <property type="molecule type" value="Genomic_DNA"/>
</dbReference>
<keyword evidence="1" id="KW-0547">Nucleotide-binding</keyword>
<dbReference type="SUPFAM" id="SSF52540">
    <property type="entry name" value="P-loop containing nucleoside triphosphate hydrolases"/>
    <property type="match status" value="1"/>
</dbReference>
<dbReference type="GO" id="GO:0015421">
    <property type="term" value="F:ABC-type oligopeptide transporter activity"/>
    <property type="evidence" value="ECO:0007669"/>
    <property type="project" value="TreeGrafter"/>
</dbReference>
<comment type="caution">
    <text evidence="1">The sequence shown here is derived from an EMBL/GenBank/DDBJ whole genome shotgun (WGS) entry which is preliminary data.</text>
</comment>
<dbReference type="PANTHER" id="PTHR43394:SF1">
    <property type="entry name" value="ATP-BINDING CASSETTE SUB-FAMILY B MEMBER 10, MITOCHONDRIAL"/>
    <property type="match status" value="1"/>
</dbReference>
<keyword evidence="1" id="KW-0067">ATP-binding</keyword>
<protein>
    <submittedName>
        <fullName evidence="1">ABC transporter, ATP-binding/permease protein</fullName>
    </submittedName>
</protein>
<dbReference type="InterPro" id="IPR027417">
    <property type="entry name" value="P-loop_NTPase"/>
</dbReference>
<evidence type="ECO:0000313" key="1">
    <source>
        <dbReference type="EMBL" id="KXU06715.1"/>
    </source>
</evidence>
<dbReference type="PANTHER" id="PTHR43394">
    <property type="entry name" value="ATP-DEPENDENT PERMEASE MDL1, MITOCHONDRIAL"/>
    <property type="match status" value="1"/>
</dbReference>
<dbReference type="Gene3D" id="3.40.50.300">
    <property type="entry name" value="P-loop containing nucleotide triphosphate hydrolases"/>
    <property type="match status" value="1"/>
</dbReference>
<accession>A0A139QW82</accession>
<reference evidence="1 2" key="1">
    <citation type="submission" date="2016-01" db="EMBL/GenBank/DDBJ databases">
        <title>Highly variable Streptococcus oralis are common among viridans streptococci isolated from primates.</title>
        <authorList>
            <person name="Denapaite D."/>
            <person name="Rieger M."/>
            <person name="Koendgen S."/>
            <person name="Brueckner R."/>
            <person name="Ochigava I."/>
            <person name="Kappeler P."/>
            <person name="Maetz-Rensing K."/>
            <person name="Leendertz F."/>
            <person name="Hakenbeck R."/>
        </authorList>
    </citation>
    <scope>NUCLEOTIDE SEQUENCE [LARGE SCALE GENOMIC DNA]</scope>
    <source>
        <strain evidence="1 2">DD24</strain>
    </source>
</reference>
<proteinExistence type="predicted"/>
<name>A0A139QW82_STROR</name>
<gene>
    <name evidence="1" type="ORF">SORDD24_00020</name>
</gene>
<dbReference type="InterPro" id="IPR039421">
    <property type="entry name" value="Type_1_exporter"/>
</dbReference>
<dbReference type="AlphaFoldDB" id="A0A139QW82"/>
<evidence type="ECO:0000313" key="2">
    <source>
        <dbReference type="Proteomes" id="UP000070353"/>
    </source>
</evidence>
<dbReference type="GO" id="GO:0005524">
    <property type="term" value="F:ATP binding"/>
    <property type="evidence" value="ECO:0007669"/>
    <property type="project" value="UniProtKB-KW"/>
</dbReference>
<sequence length="96" mass="10797">MILDPDILILDDSLSAVDAKTEYAIVDNLKETRKDKTTIITAHRLSAVVHADLILVLQNGQIIERGTHEDLLAMDGWYAQTYQSQQLEMKGEEDAE</sequence>
<dbReference type="PATRIC" id="fig|1303.84.peg.21"/>
<dbReference type="Proteomes" id="UP000070353">
    <property type="component" value="Unassembled WGS sequence"/>
</dbReference>
<organism evidence="1 2">
    <name type="scientific">Streptococcus oralis</name>
    <dbReference type="NCBI Taxonomy" id="1303"/>
    <lineage>
        <taxon>Bacteria</taxon>
        <taxon>Bacillati</taxon>
        <taxon>Bacillota</taxon>
        <taxon>Bacilli</taxon>
        <taxon>Lactobacillales</taxon>
        <taxon>Streptococcaceae</taxon>
        <taxon>Streptococcus</taxon>
    </lineage>
</organism>